<keyword evidence="3" id="KW-1185">Reference proteome</keyword>
<dbReference type="AlphaFoldDB" id="A0AAD5C673"/>
<feature type="compositionally biased region" description="Basic and acidic residues" evidence="1">
    <location>
        <begin position="130"/>
        <end position="150"/>
    </location>
</feature>
<protein>
    <submittedName>
        <fullName evidence="2">Uncharacterized protein</fullName>
    </submittedName>
</protein>
<name>A0AAD5C673_AMBAR</name>
<evidence type="ECO:0000313" key="2">
    <source>
        <dbReference type="EMBL" id="KAI7735962.1"/>
    </source>
</evidence>
<evidence type="ECO:0000256" key="1">
    <source>
        <dbReference type="SAM" id="MobiDB-lite"/>
    </source>
</evidence>
<comment type="caution">
    <text evidence="2">The sequence shown here is derived from an EMBL/GenBank/DDBJ whole genome shotgun (WGS) entry which is preliminary data.</text>
</comment>
<evidence type="ECO:0000313" key="3">
    <source>
        <dbReference type="Proteomes" id="UP001206925"/>
    </source>
</evidence>
<dbReference type="Proteomes" id="UP001206925">
    <property type="component" value="Unassembled WGS sequence"/>
</dbReference>
<dbReference type="EMBL" id="JAMZMK010009398">
    <property type="protein sequence ID" value="KAI7735962.1"/>
    <property type="molecule type" value="Genomic_DNA"/>
</dbReference>
<feature type="region of interest" description="Disordered" evidence="1">
    <location>
        <begin position="111"/>
        <end position="153"/>
    </location>
</feature>
<organism evidence="2 3">
    <name type="scientific">Ambrosia artemisiifolia</name>
    <name type="common">Common ragweed</name>
    <dbReference type="NCBI Taxonomy" id="4212"/>
    <lineage>
        <taxon>Eukaryota</taxon>
        <taxon>Viridiplantae</taxon>
        <taxon>Streptophyta</taxon>
        <taxon>Embryophyta</taxon>
        <taxon>Tracheophyta</taxon>
        <taxon>Spermatophyta</taxon>
        <taxon>Magnoliopsida</taxon>
        <taxon>eudicotyledons</taxon>
        <taxon>Gunneridae</taxon>
        <taxon>Pentapetalae</taxon>
        <taxon>asterids</taxon>
        <taxon>campanulids</taxon>
        <taxon>Asterales</taxon>
        <taxon>Asteraceae</taxon>
        <taxon>Asteroideae</taxon>
        <taxon>Heliantheae alliance</taxon>
        <taxon>Heliantheae</taxon>
        <taxon>Ambrosia</taxon>
    </lineage>
</organism>
<accession>A0AAD5C673</accession>
<reference evidence="2" key="1">
    <citation type="submission" date="2022-06" db="EMBL/GenBank/DDBJ databases">
        <title>Uncovering the hologenomic basis of an extraordinary plant invasion.</title>
        <authorList>
            <person name="Bieker V.C."/>
            <person name="Martin M.D."/>
            <person name="Gilbert T."/>
            <person name="Hodgins K."/>
            <person name="Battlay P."/>
            <person name="Petersen B."/>
            <person name="Wilson J."/>
        </authorList>
    </citation>
    <scope>NUCLEOTIDE SEQUENCE</scope>
    <source>
        <strain evidence="2">AA19_3_7</strain>
        <tissue evidence="2">Leaf</tissue>
    </source>
</reference>
<sequence>MKLTMDELFEPPDEDGIRMLRIPEETKKYMREFKETQARFWRLPNVPKNKKLNAGDNQNKVSGQPLGLKKLHILGTYLGIQPVPKQPRNPLYQILEDKHRSKILQGKPQLNAAAAEDDHVPPTELSLGQRESEVEHDHAEDVTASTEEKQLATYGTKIPNDLLSDEVTSVQELKKVTDEDMEAYRINKDDHEDPMKDFLN</sequence>
<proteinExistence type="predicted"/>
<gene>
    <name evidence="2" type="ORF">M8C21_022374</name>
</gene>